<gene>
    <name evidence="2" type="primary">LOC103188682</name>
</gene>
<reference evidence="3" key="2">
    <citation type="journal article" date="2007" name="PLoS Biol.">
        <title>Survey sequencing and comparative analysis of the elephant shark (Callorhinchus milii) genome.</title>
        <authorList>
            <person name="Venkatesh B."/>
            <person name="Kirkness E.F."/>
            <person name="Loh Y.H."/>
            <person name="Halpern A.L."/>
            <person name="Lee A.P."/>
            <person name="Johnson J."/>
            <person name="Dandona N."/>
            <person name="Viswanathan L.D."/>
            <person name="Tay A."/>
            <person name="Venter J.C."/>
            <person name="Strausberg R.L."/>
            <person name="Brenner S."/>
        </authorList>
    </citation>
    <scope>NUCLEOTIDE SEQUENCE [LARGE SCALE GENOMIC DNA]</scope>
</reference>
<reference evidence="3" key="1">
    <citation type="journal article" date="2006" name="Science">
        <title>Ancient noncoding elements conserved in the human genome.</title>
        <authorList>
            <person name="Venkatesh B."/>
            <person name="Kirkness E.F."/>
            <person name="Loh Y.H."/>
            <person name="Halpern A.L."/>
            <person name="Lee A.P."/>
            <person name="Johnson J."/>
            <person name="Dandona N."/>
            <person name="Viswanathan L.D."/>
            <person name="Tay A."/>
            <person name="Venter J.C."/>
            <person name="Strausberg R.L."/>
            <person name="Brenner S."/>
        </authorList>
    </citation>
    <scope>NUCLEOTIDE SEQUENCE [LARGE SCALE GENOMIC DNA]</scope>
</reference>
<proteinExistence type="predicted"/>
<dbReference type="AlphaFoldDB" id="A0A4W3HA72"/>
<dbReference type="Proteomes" id="UP000314986">
    <property type="component" value="Unassembled WGS sequence"/>
</dbReference>
<dbReference type="GeneTree" id="ENSGT00390000001867"/>
<dbReference type="OMA" id="HAQLTMY"/>
<evidence type="ECO:0008006" key="4">
    <source>
        <dbReference type="Google" id="ProtNLM"/>
    </source>
</evidence>
<feature type="coiled-coil region" evidence="1">
    <location>
        <begin position="291"/>
        <end position="344"/>
    </location>
</feature>
<evidence type="ECO:0000313" key="3">
    <source>
        <dbReference type="Proteomes" id="UP000314986"/>
    </source>
</evidence>
<reference evidence="2" key="5">
    <citation type="submission" date="2025-09" db="UniProtKB">
        <authorList>
            <consortium name="Ensembl"/>
        </authorList>
    </citation>
    <scope>IDENTIFICATION</scope>
</reference>
<dbReference type="Ensembl" id="ENSCMIT00000012533.1">
    <property type="protein sequence ID" value="ENSCMIP00000012245.1"/>
    <property type="gene ID" value="ENSCMIG00000006263.1"/>
</dbReference>
<keyword evidence="1" id="KW-0175">Coiled coil</keyword>
<accession>A0A4W3HA72</accession>
<evidence type="ECO:0000313" key="2">
    <source>
        <dbReference type="Ensembl" id="ENSCMIP00000012245.1"/>
    </source>
</evidence>
<reference evidence="3" key="3">
    <citation type="journal article" date="2014" name="Nature">
        <title>Elephant shark genome provides unique insights into gnathostome evolution.</title>
        <authorList>
            <consortium name="International Elephant Shark Genome Sequencing Consortium"/>
            <person name="Venkatesh B."/>
            <person name="Lee A.P."/>
            <person name="Ravi V."/>
            <person name="Maurya A.K."/>
            <person name="Lian M.M."/>
            <person name="Swann J.B."/>
            <person name="Ohta Y."/>
            <person name="Flajnik M.F."/>
            <person name="Sutoh Y."/>
            <person name="Kasahara M."/>
            <person name="Hoon S."/>
            <person name="Gangu V."/>
            <person name="Roy S.W."/>
            <person name="Irimia M."/>
            <person name="Korzh V."/>
            <person name="Kondrychyn I."/>
            <person name="Lim Z.W."/>
            <person name="Tay B.H."/>
            <person name="Tohari S."/>
            <person name="Kong K.W."/>
            <person name="Ho S."/>
            <person name="Lorente-Galdos B."/>
            <person name="Quilez J."/>
            <person name="Marques-Bonet T."/>
            <person name="Raney B.J."/>
            <person name="Ingham P.W."/>
            <person name="Tay A."/>
            <person name="Hillier L.W."/>
            <person name="Minx P."/>
            <person name="Boehm T."/>
            <person name="Wilson R.K."/>
            <person name="Brenner S."/>
            <person name="Warren W.C."/>
        </authorList>
    </citation>
    <scope>NUCLEOTIDE SEQUENCE [LARGE SCALE GENOMIC DNA]</scope>
</reference>
<dbReference type="Pfam" id="PF15546">
    <property type="entry name" value="DUF4653"/>
    <property type="match status" value="1"/>
</dbReference>
<organism evidence="2 3">
    <name type="scientific">Callorhinchus milii</name>
    <name type="common">Ghost shark</name>
    <dbReference type="NCBI Taxonomy" id="7868"/>
    <lineage>
        <taxon>Eukaryota</taxon>
        <taxon>Metazoa</taxon>
        <taxon>Chordata</taxon>
        <taxon>Craniata</taxon>
        <taxon>Vertebrata</taxon>
        <taxon>Chondrichthyes</taxon>
        <taxon>Holocephali</taxon>
        <taxon>Chimaeriformes</taxon>
        <taxon>Callorhinchidae</taxon>
        <taxon>Callorhinchus</taxon>
    </lineage>
</organism>
<dbReference type="PANTHER" id="PTHR35673">
    <property type="entry name" value="UPF0500 PROTEIN C1ORF216"/>
    <property type="match status" value="1"/>
</dbReference>
<protein>
    <recommendedName>
        <fullName evidence="4">CA216 protein</fullName>
    </recommendedName>
</protein>
<keyword evidence="3" id="KW-1185">Reference proteome</keyword>
<dbReference type="InterPro" id="IPR027812">
    <property type="entry name" value="DUF4653"/>
</dbReference>
<reference evidence="2" key="4">
    <citation type="submission" date="2025-08" db="UniProtKB">
        <authorList>
            <consortium name="Ensembl"/>
        </authorList>
    </citation>
    <scope>IDENTIFICATION</scope>
</reference>
<dbReference type="PANTHER" id="PTHR35673:SF1">
    <property type="entry name" value="UPF0500 PROTEIN C1ORF216"/>
    <property type="match status" value="1"/>
</dbReference>
<sequence length="361" mass="40213">MFAIFPFTRISWLLSLHRNLPKVRASGNRAGLGCQSCEHLIPSWISQTRLWGEDLRRENNSTAKKQSTPSFQPCFTKAVSMLTVQHVKPREVPSSPVFSDGKVNAQMRNKATGGAELKQDKNFNFVEESCDKNENVGQCQAGGTALREMVSQLDNGVQAKCEPDVQLGRDAACFVAAADSPGLESGRLKPLSVENVRMAPGVTGTGHGNKPNAAKDYEEFAVSPSDDNGYSSSCLSIESPDSVDGSIWEVAETVQRDDFTAWQQNEDVSVEKVPGSLTASGSFLPLLLEAVQNLQEKQRFKEQEREKHQTQVIMYRRLALLRWIRNLQQKVVDHQSRLQESYDTILSNRKELLKFIKQGVI</sequence>
<evidence type="ECO:0000256" key="1">
    <source>
        <dbReference type="SAM" id="Coils"/>
    </source>
</evidence>
<dbReference type="InParanoid" id="A0A4W3HA72"/>
<name>A0A4W3HA72_CALMI</name>